<evidence type="ECO:0000313" key="3">
    <source>
        <dbReference type="Proteomes" id="UP000191901"/>
    </source>
</evidence>
<proteinExistence type="predicted"/>
<feature type="compositionally biased region" description="Polar residues" evidence="1">
    <location>
        <begin position="96"/>
        <end position="113"/>
    </location>
</feature>
<sequence length="113" mass="12599">MTTLTLETEPLALQVSVTDKNLIVDLVDGRSLIVPLSWYPRLLQASQKERQNWQLLGDGYAIEWVDLDEHIGIEGLLAGRKSGESNNSFERWLATRGTSSQNEQAKNSNVADS</sequence>
<dbReference type="Proteomes" id="UP000191901">
    <property type="component" value="Chromosome"/>
</dbReference>
<evidence type="ECO:0000256" key="1">
    <source>
        <dbReference type="SAM" id="MobiDB-lite"/>
    </source>
</evidence>
<dbReference type="RefSeq" id="WP_088431096.1">
    <property type="nucleotide sequence ID" value="NZ_CP021983.2"/>
</dbReference>
<dbReference type="OrthoDB" id="337884at2"/>
<feature type="region of interest" description="Disordered" evidence="1">
    <location>
        <begin position="79"/>
        <end position="113"/>
    </location>
</feature>
<name>A0A1Z3HTQ7_9CYAN</name>
<dbReference type="Gene3D" id="3.30.2020.40">
    <property type="entry name" value="Uncharacterised protein PF10387, DUF2442"/>
    <property type="match status" value="1"/>
</dbReference>
<evidence type="ECO:0008006" key="4">
    <source>
        <dbReference type="Google" id="ProtNLM"/>
    </source>
</evidence>
<accession>A0A1Z3HTQ7</accession>
<dbReference type="EMBL" id="CP021983">
    <property type="protein sequence ID" value="ASC73683.1"/>
    <property type="molecule type" value="Genomic_DNA"/>
</dbReference>
<reference evidence="2 3" key="1">
    <citation type="journal article" date="2016" name="Biochim. Biophys. Acta">
        <title>Characterization of red-shifted phycobilisomes isolated from the chlorophyll f-containing cyanobacterium Halomicronema hongdechloris.</title>
        <authorList>
            <person name="Li Y."/>
            <person name="Lin Y."/>
            <person name="Garvey C.J."/>
            <person name="Birch D."/>
            <person name="Corkery R.W."/>
            <person name="Loughlin P.C."/>
            <person name="Scheer H."/>
            <person name="Willows R.D."/>
            <person name="Chen M."/>
        </authorList>
    </citation>
    <scope>NUCLEOTIDE SEQUENCE [LARGE SCALE GENOMIC DNA]</scope>
    <source>
        <strain evidence="2 3">C2206</strain>
    </source>
</reference>
<keyword evidence="3" id="KW-1185">Reference proteome</keyword>
<evidence type="ECO:0000313" key="2">
    <source>
        <dbReference type="EMBL" id="ASC73683.1"/>
    </source>
</evidence>
<dbReference type="KEGG" id="hhg:XM38_046550"/>
<protein>
    <recommendedName>
        <fullName evidence="4">DUF2442 domain-containing protein</fullName>
    </recommendedName>
</protein>
<dbReference type="InterPro" id="IPR018841">
    <property type="entry name" value="DUF2442"/>
</dbReference>
<gene>
    <name evidence="2" type="ORF">XM38_046550</name>
</gene>
<organism evidence="2 3">
    <name type="scientific">Halomicronema hongdechloris C2206</name>
    <dbReference type="NCBI Taxonomy" id="1641165"/>
    <lineage>
        <taxon>Bacteria</taxon>
        <taxon>Bacillati</taxon>
        <taxon>Cyanobacteriota</taxon>
        <taxon>Cyanophyceae</taxon>
        <taxon>Nodosilineales</taxon>
        <taxon>Nodosilineaceae</taxon>
        <taxon>Halomicronema</taxon>
    </lineage>
</organism>
<dbReference type="AlphaFoldDB" id="A0A1Z3HTQ7"/>
<dbReference type="Pfam" id="PF10387">
    <property type="entry name" value="DUF2442"/>
    <property type="match status" value="1"/>
</dbReference>